<reference evidence="4" key="1">
    <citation type="journal article" date="2019" name="Int. J. Syst. Evol. Microbiol.">
        <title>The Global Catalogue of Microorganisms (GCM) 10K type strain sequencing project: providing services to taxonomists for standard genome sequencing and annotation.</title>
        <authorList>
            <consortium name="The Broad Institute Genomics Platform"/>
            <consortium name="The Broad Institute Genome Sequencing Center for Infectious Disease"/>
            <person name="Wu L."/>
            <person name="Ma J."/>
        </authorList>
    </citation>
    <scope>NUCLEOTIDE SEQUENCE [LARGE SCALE GENOMIC DNA]</scope>
    <source>
        <strain evidence="4">CECT 8570</strain>
    </source>
</reference>
<name>A0ABV8V311_9GAMM</name>
<organism evidence="3 4">
    <name type="scientific">Simiduia curdlanivorans</name>
    <dbReference type="NCBI Taxonomy" id="1492769"/>
    <lineage>
        <taxon>Bacteria</taxon>
        <taxon>Pseudomonadati</taxon>
        <taxon>Pseudomonadota</taxon>
        <taxon>Gammaproteobacteria</taxon>
        <taxon>Cellvibrionales</taxon>
        <taxon>Cellvibrionaceae</taxon>
        <taxon>Simiduia</taxon>
    </lineage>
</organism>
<feature type="chain" id="PRO_5046831396" evidence="2">
    <location>
        <begin position="25"/>
        <end position="300"/>
    </location>
</feature>
<evidence type="ECO:0000256" key="2">
    <source>
        <dbReference type="SAM" id="SignalP"/>
    </source>
</evidence>
<keyword evidence="2" id="KW-0732">Signal</keyword>
<feature type="coiled-coil region" evidence="1">
    <location>
        <begin position="27"/>
        <end position="75"/>
    </location>
</feature>
<comment type="caution">
    <text evidence="3">The sequence shown here is derived from an EMBL/GenBank/DDBJ whole genome shotgun (WGS) entry which is preliminary data.</text>
</comment>
<feature type="coiled-coil region" evidence="1">
    <location>
        <begin position="102"/>
        <end position="136"/>
    </location>
</feature>
<evidence type="ECO:0000256" key="1">
    <source>
        <dbReference type="SAM" id="Coils"/>
    </source>
</evidence>
<evidence type="ECO:0000313" key="4">
    <source>
        <dbReference type="Proteomes" id="UP001595840"/>
    </source>
</evidence>
<sequence length="300" mass="32890">MRLLRPTTALIFALFCLVAQQAFSQSLDALAKERKTINATLAQHKERTEYLRDRIERAKEDVAAADAALVKQEAKLSEAIGKAEENPGDSTARAATHASIRYNRTEAKTERMQERLDSAKEELASIQAHEIELNKRLAEITIEEARIAESQRKSKAVPAAVATTPAKPTALPAPVVQAQTTAPVITQPATWPTPTEESAADAAFAKQTLSALQAKPAGTAPLNNVKLNHNRGRATESLDYIGGKLFKVTLKLEAGMWGFKIYNDTFWVSVPKDKADQDFTLIYDVNSKAALHVFRTSLLN</sequence>
<accession>A0ABV8V311</accession>
<dbReference type="Proteomes" id="UP001595840">
    <property type="component" value="Unassembled WGS sequence"/>
</dbReference>
<dbReference type="RefSeq" id="WP_290260672.1">
    <property type="nucleotide sequence ID" value="NZ_JAUFQG010000004.1"/>
</dbReference>
<keyword evidence="1" id="KW-0175">Coiled coil</keyword>
<evidence type="ECO:0000313" key="3">
    <source>
        <dbReference type="EMBL" id="MFC4362296.1"/>
    </source>
</evidence>
<gene>
    <name evidence="3" type="ORF">ACFOX3_08280</name>
</gene>
<feature type="signal peptide" evidence="2">
    <location>
        <begin position="1"/>
        <end position="24"/>
    </location>
</feature>
<proteinExistence type="predicted"/>
<dbReference type="EMBL" id="JBHSCX010000006">
    <property type="protein sequence ID" value="MFC4362296.1"/>
    <property type="molecule type" value="Genomic_DNA"/>
</dbReference>
<keyword evidence="4" id="KW-1185">Reference proteome</keyword>
<protein>
    <submittedName>
        <fullName evidence="3">Uncharacterized protein</fullName>
    </submittedName>
</protein>